<gene>
    <name evidence="3" type="ORF">OM075_06060</name>
</gene>
<dbReference type="PANTHER" id="PTHR34220:SF7">
    <property type="entry name" value="SENSOR HISTIDINE KINASE YPDA"/>
    <property type="match status" value="1"/>
</dbReference>
<dbReference type="GO" id="GO:0016020">
    <property type="term" value="C:membrane"/>
    <property type="evidence" value="ECO:0007669"/>
    <property type="project" value="InterPro"/>
</dbReference>
<dbReference type="GO" id="GO:0000155">
    <property type="term" value="F:phosphorelay sensor kinase activity"/>
    <property type="evidence" value="ECO:0007669"/>
    <property type="project" value="InterPro"/>
</dbReference>
<feature type="transmembrane region" description="Helical" evidence="1">
    <location>
        <begin position="64"/>
        <end position="86"/>
    </location>
</feature>
<dbReference type="Proteomes" id="UP001209229">
    <property type="component" value="Unassembled WGS sequence"/>
</dbReference>
<dbReference type="InterPro" id="IPR010559">
    <property type="entry name" value="Sig_transdc_His_kin_internal"/>
</dbReference>
<dbReference type="InterPro" id="IPR050640">
    <property type="entry name" value="Bact_2-comp_sensor_kinase"/>
</dbReference>
<dbReference type="Pfam" id="PF06580">
    <property type="entry name" value="His_kinase"/>
    <property type="match status" value="1"/>
</dbReference>
<keyword evidence="1" id="KW-0812">Transmembrane</keyword>
<feature type="transmembrane region" description="Helical" evidence="1">
    <location>
        <begin position="34"/>
        <end position="52"/>
    </location>
</feature>
<keyword evidence="3" id="KW-0418">Kinase</keyword>
<dbReference type="PANTHER" id="PTHR34220">
    <property type="entry name" value="SENSOR HISTIDINE KINASE YPDA"/>
    <property type="match status" value="1"/>
</dbReference>
<accession>A0AAE3M2Q6</accession>
<feature type="transmembrane region" description="Helical" evidence="1">
    <location>
        <begin position="98"/>
        <end position="116"/>
    </location>
</feature>
<proteinExistence type="predicted"/>
<evidence type="ECO:0000259" key="2">
    <source>
        <dbReference type="Pfam" id="PF06580"/>
    </source>
</evidence>
<keyword evidence="1" id="KW-0472">Membrane</keyword>
<feature type="domain" description="Signal transduction histidine kinase internal region" evidence="2">
    <location>
        <begin position="180"/>
        <end position="255"/>
    </location>
</feature>
<dbReference type="AlphaFoldDB" id="A0AAE3M2Q6"/>
<evidence type="ECO:0000256" key="1">
    <source>
        <dbReference type="SAM" id="Phobius"/>
    </source>
</evidence>
<evidence type="ECO:0000313" key="4">
    <source>
        <dbReference type="Proteomes" id="UP001209229"/>
    </source>
</evidence>
<keyword evidence="1" id="KW-1133">Transmembrane helix</keyword>
<dbReference type="RefSeq" id="WP_301189593.1">
    <property type="nucleotide sequence ID" value="NZ_JAPDPJ010000009.1"/>
</dbReference>
<sequence length="358" mass="42021">MRDSMVKRLNKFDEKCKHWRKLHKEDSLKFKKRILFTLLLGFTFHYTIYKIILSGAEYSIDGILFSMAVFFIFSESIFLFDKIIAIKFPWHTSVKKRIISLFLFAVAFFFIAQIYIPQIEKSVVKNIIDDPEKYRLILLVGFLYLIIYVILIIARNFHESLNFFVYENEKLKQDKILSDYKALQDQLNPHFLFNNLSTLIAIIHNDKNKAIDFAENFTDVYRYVLTKEGQVAVTVNDELDFLKSYTTLHLARIGSGLKVDIDVDSDYRNKKVPHLSLQILVENAIKHNITSKTKPLIIRIGIIEDRLYVVNNKQLKESTYSTKTGLSNLSKRLKILTDEELKIIEDDDIYRVEIPLIN</sequence>
<organism evidence="3 4">
    <name type="scientific">Plebeiibacterium sediminum</name>
    <dbReference type="NCBI Taxonomy" id="2992112"/>
    <lineage>
        <taxon>Bacteria</taxon>
        <taxon>Pseudomonadati</taxon>
        <taxon>Bacteroidota</taxon>
        <taxon>Bacteroidia</taxon>
        <taxon>Marinilabiliales</taxon>
        <taxon>Marinilabiliaceae</taxon>
        <taxon>Plebeiibacterium</taxon>
    </lineage>
</organism>
<reference evidence="3" key="1">
    <citation type="submission" date="2022-10" db="EMBL/GenBank/DDBJ databases">
        <authorList>
            <person name="Yu W.X."/>
        </authorList>
    </citation>
    <scope>NUCLEOTIDE SEQUENCE</scope>
    <source>
        <strain evidence="3">AAT</strain>
    </source>
</reference>
<comment type="caution">
    <text evidence="3">The sequence shown here is derived from an EMBL/GenBank/DDBJ whole genome shotgun (WGS) entry which is preliminary data.</text>
</comment>
<evidence type="ECO:0000313" key="3">
    <source>
        <dbReference type="EMBL" id="MCW3786023.1"/>
    </source>
</evidence>
<name>A0AAE3M2Q6_9BACT</name>
<protein>
    <submittedName>
        <fullName evidence="3">Histidine kinase</fullName>
    </submittedName>
</protein>
<dbReference type="EMBL" id="JAPDPJ010000009">
    <property type="protein sequence ID" value="MCW3786023.1"/>
    <property type="molecule type" value="Genomic_DNA"/>
</dbReference>
<keyword evidence="4" id="KW-1185">Reference proteome</keyword>
<keyword evidence="3" id="KW-0808">Transferase</keyword>
<feature type="transmembrane region" description="Helical" evidence="1">
    <location>
        <begin position="136"/>
        <end position="154"/>
    </location>
</feature>